<protein>
    <submittedName>
        <fullName evidence="2">Uncharacterized protein</fullName>
    </submittedName>
</protein>
<dbReference type="RefSeq" id="WP_311585261.1">
    <property type="nucleotide sequence ID" value="NZ_JAVRFH010000098.1"/>
</dbReference>
<evidence type="ECO:0000313" key="2">
    <source>
        <dbReference type="EMBL" id="MDT0616121.1"/>
    </source>
</evidence>
<name>A0ABU3B103_9ACTN</name>
<evidence type="ECO:0000256" key="1">
    <source>
        <dbReference type="SAM" id="MobiDB-lite"/>
    </source>
</evidence>
<dbReference type="Proteomes" id="UP001180724">
    <property type="component" value="Unassembled WGS sequence"/>
</dbReference>
<feature type="region of interest" description="Disordered" evidence="1">
    <location>
        <begin position="1"/>
        <end position="79"/>
    </location>
</feature>
<keyword evidence="3" id="KW-1185">Reference proteome</keyword>
<reference evidence="2" key="1">
    <citation type="submission" date="2024-05" db="EMBL/GenBank/DDBJ databases">
        <title>30 novel species of actinomycetes from the DSMZ collection.</title>
        <authorList>
            <person name="Nouioui I."/>
        </authorList>
    </citation>
    <scope>NUCLEOTIDE SEQUENCE</scope>
    <source>
        <strain evidence="2">DSM 40712</strain>
    </source>
</reference>
<proteinExistence type="predicted"/>
<feature type="compositionally biased region" description="Acidic residues" evidence="1">
    <location>
        <begin position="14"/>
        <end position="30"/>
    </location>
</feature>
<accession>A0ABU3B103</accession>
<comment type="caution">
    <text evidence="2">The sequence shown here is derived from an EMBL/GenBank/DDBJ whole genome shotgun (WGS) entry which is preliminary data.</text>
</comment>
<sequence>MPVLNRRALFGGREEDEIDQEEDDGGEGDCQEAGSGRDSCGADFAPSVPNAPLVPGTQQPPATAASPGPPKRSAPRFGL</sequence>
<evidence type="ECO:0000313" key="3">
    <source>
        <dbReference type="Proteomes" id="UP001180724"/>
    </source>
</evidence>
<organism evidence="2 3">
    <name type="scientific">Streptomyces lancefieldiae</name>
    <dbReference type="NCBI Taxonomy" id="3075520"/>
    <lineage>
        <taxon>Bacteria</taxon>
        <taxon>Bacillati</taxon>
        <taxon>Actinomycetota</taxon>
        <taxon>Actinomycetes</taxon>
        <taxon>Kitasatosporales</taxon>
        <taxon>Streptomycetaceae</taxon>
        <taxon>Streptomyces</taxon>
    </lineage>
</organism>
<gene>
    <name evidence="2" type="ORF">RM812_39125</name>
</gene>
<dbReference type="EMBL" id="JAVRFH010000098">
    <property type="protein sequence ID" value="MDT0616121.1"/>
    <property type="molecule type" value="Genomic_DNA"/>
</dbReference>